<dbReference type="AlphaFoldDB" id="A0A5B8R8L0"/>
<feature type="domain" description="Tripartite ATP-independent periplasmic transporters DctQ component" evidence="10">
    <location>
        <begin position="43"/>
        <end position="173"/>
    </location>
</feature>
<dbReference type="GO" id="GO:0022857">
    <property type="term" value="F:transmembrane transporter activity"/>
    <property type="evidence" value="ECO:0007669"/>
    <property type="project" value="TreeGrafter"/>
</dbReference>
<evidence type="ECO:0000259" key="10">
    <source>
        <dbReference type="Pfam" id="PF04290"/>
    </source>
</evidence>
<evidence type="ECO:0000256" key="7">
    <source>
        <dbReference type="ARBA" id="ARBA00023136"/>
    </source>
</evidence>
<evidence type="ECO:0000256" key="3">
    <source>
        <dbReference type="ARBA" id="ARBA00022475"/>
    </source>
</evidence>
<dbReference type="GO" id="GO:0015740">
    <property type="term" value="P:C4-dicarboxylate transport"/>
    <property type="evidence" value="ECO:0007669"/>
    <property type="project" value="TreeGrafter"/>
</dbReference>
<evidence type="ECO:0000256" key="2">
    <source>
        <dbReference type="ARBA" id="ARBA00022448"/>
    </source>
</evidence>
<dbReference type="GO" id="GO:0005886">
    <property type="term" value="C:plasma membrane"/>
    <property type="evidence" value="ECO:0007669"/>
    <property type="project" value="UniProtKB-SubCell"/>
</dbReference>
<feature type="transmembrane region" description="Helical" evidence="9">
    <location>
        <begin position="34"/>
        <end position="55"/>
    </location>
</feature>
<dbReference type="EMBL" id="MN079102">
    <property type="protein sequence ID" value="QEA05469.1"/>
    <property type="molecule type" value="Genomic_DNA"/>
</dbReference>
<feature type="transmembrane region" description="Helical" evidence="9">
    <location>
        <begin position="67"/>
        <end position="85"/>
    </location>
</feature>
<keyword evidence="3" id="KW-1003">Cell membrane</keyword>
<evidence type="ECO:0000256" key="6">
    <source>
        <dbReference type="ARBA" id="ARBA00022989"/>
    </source>
</evidence>
<organism evidence="11">
    <name type="scientific">uncultured organism</name>
    <dbReference type="NCBI Taxonomy" id="155900"/>
    <lineage>
        <taxon>unclassified sequences</taxon>
        <taxon>environmental samples</taxon>
    </lineage>
</organism>
<keyword evidence="2" id="KW-0813">Transport</keyword>
<dbReference type="PANTHER" id="PTHR35011:SF2">
    <property type="entry name" value="2,3-DIKETO-L-GULONATE TRAP TRANSPORTER SMALL PERMEASE PROTEIN YIAM"/>
    <property type="match status" value="1"/>
</dbReference>
<evidence type="ECO:0000256" key="4">
    <source>
        <dbReference type="ARBA" id="ARBA00022519"/>
    </source>
</evidence>
<feature type="transmembrane region" description="Helical" evidence="9">
    <location>
        <begin position="144"/>
        <end position="167"/>
    </location>
</feature>
<evidence type="ECO:0000256" key="1">
    <source>
        <dbReference type="ARBA" id="ARBA00004429"/>
    </source>
</evidence>
<evidence type="ECO:0000313" key="11">
    <source>
        <dbReference type="EMBL" id="QEA05469.1"/>
    </source>
</evidence>
<gene>
    <name evidence="11" type="primary">uehB</name>
    <name evidence="11" type="ORF">KBTEX_01792</name>
</gene>
<evidence type="ECO:0000256" key="5">
    <source>
        <dbReference type="ARBA" id="ARBA00022692"/>
    </source>
</evidence>
<keyword evidence="7 9" id="KW-0472">Membrane</keyword>
<keyword evidence="6 9" id="KW-1133">Transmembrane helix</keyword>
<feature type="transmembrane region" description="Helical" evidence="9">
    <location>
        <begin position="106"/>
        <end position="124"/>
    </location>
</feature>
<evidence type="ECO:0000256" key="8">
    <source>
        <dbReference type="SAM" id="MobiDB-lite"/>
    </source>
</evidence>
<evidence type="ECO:0000256" key="9">
    <source>
        <dbReference type="SAM" id="Phobius"/>
    </source>
</evidence>
<dbReference type="PANTHER" id="PTHR35011">
    <property type="entry name" value="2,3-DIKETO-L-GULONATE TRAP TRANSPORTER SMALL PERMEASE PROTEIN YIAM"/>
    <property type="match status" value="1"/>
</dbReference>
<proteinExistence type="predicted"/>
<dbReference type="InterPro" id="IPR055348">
    <property type="entry name" value="DctQ"/>
</dbReference>
<accession>A0A5B8R8L0</accession>
<keyword evidence="5 9" id="KW-0812">Transmembrane</keyword>
<reference evidence="11" key="1">
    <citation type="submission" date="2019-06" db="EMBL/GenBank/DDBJ databases">
        <authorList>
            <person name="Murdoch R.W."/>
            <person name="Fathepure B."/>
        </authorList>
    </citation>
    <scope>NUCLEOTIDE SEQUENCE</scope>
</reference>
<feature type="region of interest" description="Disordered" evidence="8">
    <location>
        <begin position="191"/>
        <end position="210"/>
    </location>
</feature>
<dbReference type="InterPro" id="IPR007387">
    <property type="entry name" value="TRAP_DctQ"/>
</dbReference>
<sequence>MTQSGDGAAGPRSHNVFLRGLATLDRWLGNIERLIVGGGILVMAIVMSGHVLGRLIFGEGIPGTSEITELLIILITFIGVSYAARSARHISMSALYDQLGGTARKGLLVLICLGTAALMFYLAFESADYTLAIYERGRTSSALTIPLWIVYLAAPIGFTLAGVQYVLTAVRNLTSHELYRSFTEKEEYAEVPVEEEGAAAGTTTNQNNGA</sequence>
<keyword evidence="4" id="KW-0997">Cell inner membrane</keyword>
<comment type="subcellular location">
    <subcellularLocation>
        <location evidence="1">Cell inner membrane</location>
        <topology evidence="1">Multi-pass membrane protein</topology>
    </subcellularLocation>
</comment>
<dbReference type="Pfam" id="PF04290">
    <property type="entry name" value="DctQ"/>
    <property type="match status" value="1"/>
</dbReference>
<protein>
    <submittedName>
        <fullName evidence="11">Ectoine/5-hydroxyectoine TRAP transporter small permease protein UehB</fullName>
    </submittedName>
</protein>
<name>A0A5B8R8L0_9ZZZZ</name>